<feature type="DNA-binding region" description="H-T-H motif" evidence="2">
    <location>
        <begin position="29"/>
        <end position="48"/>
    </location>
</feature>
<keyword evidence="5" id="KW-1185">Reference proteome</keyword>
<keyword evidence="1 2" id="KW-0238">DNA-binding</keyword>
<dbReference type="InterPro" id="IPR050109">
    <property type="entry name" value="HTH-type_TetR-like_transc_reg"/>
</dbReference>
<comment type="caution">
    <text evidence="4">The sequence shown here is derived from an EMBL/GenBank/DDBJ whole genome shotgun (WGS) entry which is preliminary data.</text>
</comment>
<name>A0A5A7S8C7_9NOCA</name>
<evidence type="ECO:0000313" key="4">
    <source>
        <dbReference type="EMBL" id="KAA0021402.1"/>
    </source>
</evidence>
<dbReference type="PROSITE" id="PS50977">
    <property type="entry name" value="HTH_TETR_2"/>
    <property type="match status" value="1"/>
</dbReference>
<dbReference type="PANTHER" id="PTHR30055">
    <property type="entry name" value="HTH-TYPE TRANSCRIPTIONAL REGULATOR RUTR"/>
    <property type="match status" value="1"/>
</dbReference>
<dbReference type="Gene3D" id="1.10.357.10">
    <property type="entry name" value="Tetracycline Repressor, domain 2"/>
    <property type="match status" value="1"/>
</dbReference>
<dbReference type="SUPFAM" id="SSF46689">
    <property type="entry name" value="Homeodomain-like"/>
    <property type="match status" value="1"/>
</dbReference>
<dbReference type="PRINTS" id="PR00455">
    <property type="entry name" value="HTHTETR"/>
</dbReference>
<protein>
    <submittedName>
        <fullName evidence="4">TetR/AcrR family transcriptional regulator</fullName>
    </submittedName>
</protein>
<evidence type="ECO:0000313" key="5">
    <source>
        <dbReference type="Proteomes" id="UP000322244"/>
    </source>
</evidence>
<dbReference type="InterPro" id="IPR009057">
    <property type="entry name" value="Homeodomain-like_sf"/>
</dbReference>
<dbReference type="OrthoDB" id="4214267at2"/>
<accession>A0A5A7S8C7</accession>
<dbReference type="RefSeq" id="WP_149431906.1">
    <property type="nucleotide sequence ID" value="NZ_VLNY01000010.1"/>
</dbReference>
<dbReference type="GO" id="GO:0003700">
    <property type="term" value="F:DNA-binding transcription factor activity"/>
    <property type="evidence" value="ECO:0007669"/>
    <property type="project" value="TreeGrafter"/>
</dbReference>
<proteinExistence type="predicted"/>
<dbReference type="GO" id="GO:0000976">
    <property type="term" value="F:transcription cis-regulatory region binding"/>
    <property type="evidence" value="ECO:0007669"/>
    <property type="project" value="TreeGrafter"/>
</dbReference>
<evidence type="ECO:0000256" key="2">
    <source>
        <dbReference type="PROSITE-ProRule" id="PRU00335"/>
    </source>
</evidence>
<organism evidence="4 5">
    <name type="scientific">Antrihabitans cavernicola</name>
    <dbReference type="NCBI Taxonomy" id="2495913"/>
    <lineage>
        <taxon>Bacteria</taxon>
        <taxon>Bacillati</taxon>
        <taxon>Actinomycetota</taxon>
        <taxon>Actinomycetes</taxon>
        <taxon>Mycobacteriales</taxon>
        <taxon>Nocardiaceae</taxon>
        <taxon>Antrihabitans</taxon>
    </lineage>
</organism>
<dbReference type="AlphaFoldDB" id="A0A5A7S8C7"/>
<evidence type="ECO:0000256" key="1">
    <source>
        <dbReference type="ARBA" id="ARBA00023125"/>
    </source>
</evidence>
<evidence type="ECO:0000259" key="3">
    <source>
        <dbReference type="PROSITE" id="PS50977"/>
    </source>
</evidence>
<dbReference type="Pfam" id="PF00440">
    <property type="entry name" value="TetR_N"/>
    <property type="match status" value="1"/>
</dbReference>
<feature type="domain" description="HTH tetR-type" evidence="3">
    <location>
        <begin position="6"/>
        <end position="66"/>
    </location>
</feature>
<dbReference type="InterPro" id="IPR036271">
    <property type="entry name" value="Tet_transcr_reg_TetR-rel_C_sf"/>
</dbReference>
<dbReference type="SUPFAM" id="SSF48498">
    <property type="entry name" value="Tetracyclin repressor-like, C-terminal domain"/>
    <property type="match status" value="1"/>
</dbReference>
<dbReference type="Proteomes" id="UP000322244">
    <property type="component" value="Unassembled WGS sequence"/>
</dbReference>
<dbReference type="InterPro" id="IPR001647">
    <property type="entry name" value="HTH_TetR"/>
</dbReference>
<reference evidence="4 5" key="1">
    <citation type="submission" date="2019-07" db="EMBL/GenBank/DDBJ databases">
        <title>Rhodococcus cavernicolus sp. nov., isolated from a cave.</title>
        <authorList>
            <person name="Lee S.D."/>
        </authorList>
    </citation>
    <scope>NUCLEOTIDE SEQUENCE [LARGE SCALE GENOMIC DNA]</scope>
    <source>
        <strain evidence="4 5">C1-24</strain>
    </source>
</reference>
<gene>
    <name evidence="4" type="ORF">FOY51_19370</name>
</gene>
<dbReference type="PANTHER" id="PTHR30055:SF200">
    <property type="entry name" value="HTH-TYPE TRANSCRIPTIONAL REPRESSOR BDCR"/>
    <property type="match status" value="1"/>
</dbReference>
<dbReference type="EMBL" id="VLNY01000010">
    <property type="protein sequence ID" value="KAA0021402.1"/>
    <property type="molecule type" value="Genomic_DNA"/>
</dbReference>
<sequence length="188" mass="19943">MPRSGAETRSHLLKVAGELFYAKGIRATGVDLVAVEAGVAPTTLYRQFASKDDLVGSYVEGVDLAFRDRFASAIAAAGAEPRDQIFAIFDDAIAQAAQDHFRGCPAQMALAEYPDPASSAHANAVTAKSWLLNSIAAVTERLDVDDSVALARQLFVVWEGMLASTMSMGSTGPAQQSRRIVEALLPGE</sequence>